<dbReference type="Proteomes" id="UP000005206">
    <property type="component" value="Chromosome 13"/>
</dbReference>
<dbReference type="Pfam" id="PF00067">
    <property type="entry name" value="p450"/>
    <property type="match status" value="1"/>
</dbReference>
<keyword evidence="4 5" id="KW-0408">Iron</keyword>
<dbReference type="InterPro" id="IPR036396">
    <property type="entry name" value="Cyt_P450_sf"/>
</dbReference>
<keyword evidence="7" id="KW-1133">Transmembrane helix</keyword>
<keyword evidence="9" id="KW-1185">Reference proteome</keyword>
<organism evidence="8 9">
    <name type="scientific">Fusarium vanettenii (strain ATCC MYA-4622 / CBS 123669 / FGSC 9596 / NRRL 45880 / 77-13-4)</name>
    <name type="common">Fusarium solani subsp. pisi</name>
    <dbReference type="NCBI Taxonomy" id="660122"/>
    <lineage>
        <taxon>Eukaryota</taxon>
        <taxon>Fungi</taxon>
        <taxon>Dikarya</taxon>
        <taxon>Ascomycota</taxon>
        <taxon>Pezizomycotina</taxon>
        <taxon>Sordariomycetes</taxon>
        <taxon>Hypocreomycetidae</taxon>
        <taxon>Hypocreales</taxon>
        <taxon>Nectriaceae</taxon>
        <taxon>Fusarium</taxon>
        <taxon>Fusarium solani species complex</taxon>
        <taxon>Fusarium vanettenii</taxon>
    </lineage>
</organism>
<accession>C7ZPT7</accession>
<evidence type="ECO:0000256" key="4">
    <source>
        <dbReference type="ARBA" id="ARBA00023004"/>
    </source>
</evidence>
<dbReference type="GO" id="GO:0004497">
    <property type="term" value="F:monooxygenase activity"/>
    <property type="evidence" value="ECO:0007669"/>
    <property type="project" value="UniProtKB-KW"/>
</dbReference>
<dbReference type="PRINTS" id="PR00463">
    <property type="entry name" value="EP450I"/>
</dbReference>
<dbReference type="PANTHER" id="PTHR46300">
    <property type="entry name" value="P450, PUTATIVE (EUROFUNG)-RELATED-RELATED"/>
    <property type="match status" value="1"/>
</dbReference>
<name>C7ZPT7_FUSV7</name>
<evidence type="ECO:0000256" key="3">
    <source>
        <dbReference type="ARBA" id="ARBA00023002"/>
    </source>
</evidence>
<dbReference type="SUPFAM" id="SSF48264">
    <property type="entry name" value="Cytochrome P450"/>
    <property type="match status" value="1"/>
</dbReference>
<keyword evidence="7" id="KW-0472">Membrane</keyword>
<dbReference type="PANTHER" id="PTHR46300:SF12">
    <property type="entry name" value="P450, PUTATIVE (EUROFUNG)-RELATED"/>
    <property type="match status" value="1"/>
</dbReference>
<evidence type="ECO:0000313" key="8">
    <source>
        <dbReference type="EMBL" id="EEU33964.1"/>
    </source>
</evidence>
<keyword evidence="6" id="KW-0503">Monooxygenase</keyword>
<dbReference type="CDD" id="cd11065">
    <property type="entry name" value="CYP64-like"/>
    <property type="match status" value="1"/>
</dbReference>
<feature type="binding site" description="axial binding residue" evidence="5">
    <location>
        <position position="450"/>
    </location>
    <ligand>
        <name>heme</name>
        <dbReference type="ChEBI" id="CHEBI:30413"/>
    </ligand>
    <ligandPart>
        <name>Fe</name>
        <dbReference type="ChEBI" id="CHEBI:18248"/>
    </ligandPart>
</feature>
<keyword evidence="5 6" id="KW-0349">Heme</keyword>
<dbReference type="GeneID" id="9677503"/>
<dbReference type="OrthoDB" id="1103324at2759"/>
<dbReference type="InterPro" id="IPR050364">
    <property type="entry name" value="Cytochrome_P450_fung"/>
</dbReference>
<keyword evidence="3 6" id="KW-0560">Oxidoreductase</keyword>
<dbReference type="VEuPathDB" id="FungiDB:NECHADRAFT_54475"/>
<evidence type="ECO:0000256" key="5">
    <source>
        <dbReference type="PIRSR" id="PIRSR602401-1"/>
    </source>
</evidence>
<protein>
    <recommendedName>
        <fullName evidence="10">Cytochrome P450</fullName>
    </recommendedName>
</protein>
<dbReference type="PROSITE" id="PS00086">
    <property type="entry name" value="CYTOCHROME_P450"/>
    <property type="match status" value="1"/>
</dbReference>
<dbReference type="PRINTS" id="PR00385">
    <property type="entry name" value="P450"/>
</dbReference>
<dbReference type="InterPro" id="IPR002401">
    <property type="entry name" value="Cyt_P450_E_grp-I"/>
</dbReference>
<keyword evidence="7" id="KW-0812">Transmembrane</keyword>
<dbReference type="Gene3D" id="1.10.630.10">
    <property type="entry name" value="Cytochrome P450"/>
    <property type="match status" value="1"/>
</dbReference>
<dbReference type="GO" id="GO:0020037">
    <property type="term" value="F:heme binding"/>
    <property type="evidence" value="ECO:0007669"/>
    <property type="project" value="InterPro"/>
</dbReference>
<evidence type="ECO:0000256" key="2">
    <source>
        <dbReference type="ARBA" id="ARBA00022723"/>
    </source>
</evidence>
<sequence length="521" mass="59442">MALLQSPLSRGAPSIASIVGVAVICIISWFIWKLVEEKRFERRYRLPNLVPGLPLIGNGHQIPPGGTVLHFQKLAKQYGEMFTVKIGGVYWLFLNSRRVSNELLDKRASIYSSRMSLPMANDLISNQKRIVLMPYGDLWRRERKVMHQILNGTRTRLFEPYQDTESKALLFNYLQSPQAWFKAHATFSGSIIMSVVFGRRAGLEDPNLRESLAVSEKFVPYLVPGASLVDHLPFLARIPWLKSLQPWRWYGDYLYRRTKTVYKREMDDLRGRMKSGSYKPCFMSEFLNLGHDQEFEDDDLYFIAGALMEAGTDTTRVSLDQIVASVVLFPDWAERARKELDEVCGPNAERLPTAQDAPKLPRIKAAVKESVRWKPIIAETGIPHALTRDDEFEGYRIPAGTVVNYNHWAISNDPAQYEQPERFWPERFMDEDLDKPLQGHLGFGAGKRVCVGYSVGNTNLFIAIARILYCFDIQGADDTPIDTSKPLYAIDSQPPFKVHVKPRTEAHAELVRRECSDAVVK</sequence>
<dbReference type="InterPro" id="IPR017972">
    <property type="entry name" value="Cyt_P450_CS"/>
</dbReference>
<reference evidence="8 9" key="1">
    <citation type="journal article" date="2009" name="PLoS Genet.">
        <title>The genome of Nectria haematococca: contribution of supernumerary chromosomes to gene expansion.</title>
        <authorList>
            <person name="Coleman J.J."/>
            <person name="Rounsley S.D."/>
            <person name="Rodriguez-Carres M."/>
            <person name="Kuo A."/>
            <person name="Wasmann C.C."/>
            <person name="Grimwood J."/>
            <person name="Schmutz J."/>
            <person name="Taga M."/>
            <person name="White G.J."/>
            <person name="Zhou S."/>
            <person name="Schwartz D.C."/>
            <person name="Freitag M."/>
            <person name="Ma L.J."/>
            <person name="Danchin E.G."/>
            <person name="Henrissat B."/>
            <person name="Coutinho P.M."/>
            <person name="Nelson D.R."/>
            <person name="Straney D."/>
            <person name="Napoli C.A."/>
            <person name="Barker B.M."/>
            <person name="Gribskov M."/>
            <person name="Rep M."/>
            <person name="Kroken S."/>
            <person name="Molnar I."/>
            <person name="Rensing C."/>
            <person name="Kennell J.C."/>
            <person name="Zamora J."/>
            <person name="Farman M.L."/>
            <person name="Selker E.U."/>
            <person name="Salamov A."/>
            <person name="Shapiro H."/>
            <person name="Pangilinan J."/>
            <person name="Lindquist E."/>
            <person name="Lamers C."/>
            <person name="Grigoriev I.V."/>
            <person name="Geiser D.M."/>
            <person name="Covert S.F."/>
            <person name="Temporini E."/>
            <person name="Vanetten H.D."/>
        </authorList>
    </citation>
    <scope>NUCLEOTIDE SEQUENCE [LARGE SCALE GENOMIC DNA]</scope>
    <source>
        <strain evidence="9">ATCC MYA-4622 / CBS 123669 / FGSC 9596 / NRRL 45880 / 77-13-4</strain>
    </source>
</reference>
<keyword evidence="2 5" id="KW-0479">Metal-binding</keyword>
<dbReference type="EMBL" id="GG698973">
    <property type="protein sequence ID" value="EEU33964.1"/>
    <property type="molecule type" value="Genomic_DNA"/>
</dbReference>
<dbReference type="RefSeq" id="XP_003039677.1">
    <property type="nucleotide sequence ID" value="XM_003039631.1"/>
</dbReference>
<dbReference type="InParanoid" id="C7ZPT7"/>
<dbReference type="KEGG" id="nhe:NECHADRAFT_54475"/>
<evidence type="ECO:0008006" key="10">
    <source>
        <dbReference type="Google" id="ProtNLM"/>
    </source>
</evidence>
<proteinExistence type="inferred from homology"/>
<dbReference type="AlphaFoldDB" id="C7ZPT7"/>
<dbReference type="GO" id="GO:0016705">
    <property type="term" value="F:oxidoreductase activity, acting on paired donors, with incorporation or reduction of molecular oxygen"/>
    <property type="evidence" value="ECO:0007669"/>
    <property type="project" value="InterPro"/>
</dbReference>
<dbReference type="HOGENOM" id="CLU_001570_2_1_1"/>
<feature type="transmembrane region" description="Helical" evidence="7">
    <location>
        <begin position="12"/>
        <end position="35"/>
    </location>
</feature>
<evidence type="ECO:0000256" key="7">
    <source>
        <dbReference type="SAM" id="Phobius"/>
    </source>
</evidence>
<gene>
    <name evidence="8" type="ORF">NECHADRAFT_54475</name>
</gene>
<dbReference type="OMA" id="LCGTELF"/>
<dbReference type="eggNOG" id="KOG0156">
    <property type="taxonomic scope" value="Eukaryota"/>
</dbReference>
<dbReference type="InterPro" id="IPR001128">
    <property type="entry name" value="Cyt_P450"/>
</dbReference>
<dbReference type="GO" id="GO:0005506">
    <property type="term" value="F:iron ion binding"/>
    <property type="evidence" value="ECO:0007669"/>
    <property type="project" value="InterPro"/>
</dbReference>
<evidence type="ECO:0000313" key="9">
    <source>
        <dbReference type="Proteomes" id="UP000005206"/>
    </source>
</evidence>
<evidence type="ECO:0000256" key="1">
    <source>
        <dbReference type="ARBA" id="ARBA00010617"/>
    </source>
</evidence>
<comment type="similarity">
    <text evidence="1 6">Belongs to the cytochrome P450 family.</text>
</comment>
<evidence type="ECO:0000256" key="6">
    <source>
        <dbReference type="RuleBase" id="RU000461"/>
    </source>
</evidence>
<comment type="cofactor">
    <cofactor evidence="5">
        <name>heme</name>
        <dbReference type="ChEBI" id="CHEBI:30413"/>
    </cofactor>
</comment>